<gene>
    <name evidence="1" type="ORF">O0236_008710</name>
</gene>
<name>A0ACD5DE90_9LACO</name>
<evidence type="ECO:0000313" key="1">
    <source>
        <dbReference type="EMBL" id="XFD39468.1"/>
    </source>
</evidence>
<organism evidence="1 2">
    <name type="scientific">Lentilactobacillus terminaliae</name>
    <dbReference type="NCBI Taxonomy" id="3003483"/>
    <lineage>
        <taxon>Bacteria</taxon>
        <taxon>Bacillati</taxon>
        <taxon>Bacillota</taxon>
        <taxon>Bacilli</taxon>
        <taxon>Lactobacillales</taxon>
        <taxon>Lactobacillaceae</taxon>
        <taxon>Lentilactobacillus</taxon>
    </lineage>
</organism>
<protein>
    <submittedName>
        <fullName evidence="1">TetR/AcrR family transcriptional regulator</fullName>
    </submittedName>
</protein>
<reference evidence="1" key="1">
    <citation type="submission" date="2024-08" db="EMBL/GenBank/DDBJ databases">
        <title>Lentilactobacillus sp. nov., isolated from tree bark.</title>
        <authorList>
            <person name="Phuengjayaem S."/>
            <person name="Tanasupawat S."/>
        </authorList>
    </citation>
    <scope>NUCLEOTIDE SEQUENCE</scope>
    <source>
        <strain evidence="1">SPB1-3</strain>
    </source>
</reference>
<keyword evidence="2" id="KW-1185">Reference proteome</keyword>
<accession>A0ACD5DE90</accession>
<dbReference type="Proteomes" id="UP001149860">
    <property type="component" value="Chromosome"/>
</dbReference>
<proteinExistence type="predicted"/>
<dbReference type="EMBL" id="CP168151">
    <property type="protein sequence ID" value="XFD39468.1"/>
    <property type="molecule type" value="Genomic_DNA"/>
</dbReference>
<sequence>MKINNVETLFDSSISESELSVKQQEVLKASLTLFAQQGFESTTSSQIAELAGVSEGTVFKKFKTKQGILEALLRPFIENVIPRAMNEFESEVATNEYSDFESFLHYIVKDRMQFALDSNKQLKVFIQEIIRNPEIFKLIAVKWDELIAGRIGQVINRFKEKGQIGDISIDQVMQYTASIVLSYMIPRIISNVDIPFDVEQKSLEATKFLMNGLRNHD</sequence>
<evidence type="ECO:0000313" key="2">
    <source>
        <dbReference type="Proteomes" id="UP001149860"/>
    </source>
</evidence>